<dbReference type="Gramene" id="C.cajan_04667.t">
    <property type="protein sequence ID" value="C.cajan_04667.t.cds1"/>
    <property type="gene ID" value="C.cajan_04667"/>
</dbReference>
<evidence type="ECO:0000313" key="1">
    <source>
        <dbReference type="EMBL" id="KYP72201.1"/>
    </source>
</evidence>
<reference evidence="1 2" key="1">
    <citation type="journal article" date="2012" name="Nat. Biotechnol.">
        <title>Draft genome sequence of pigeonpea (Cajanus cajan), an orphan legume crop of resource-poor farmers.</title>
        <authorList>
            <person name="Varshney R.K."/>
            <person name="Chen W."/>
            <person name="Li Y."/>
            <person name="Bharti A.K."/>
            <person name="Saxena R.K."/>
            <person name="Schlueter J.A."/>
            <person name="Donoghue M.T."/>
            <person name="Azam S."/>
            <person name="Fan G."/>
            <person name="Whaley A.M."/>
            <person name="Farmer A.D."/>
            <person name="Sheridan J."/>
            <person name="Iwata A."/>
            <person name="Tuteja R."/>
            <person name="Penmetsa R.V."/>
            <person name="Wu W."/>
            <person name="Upadhyaya H.D."/>
            <person name="Yang S.P."/>
            <person name="Shah T."/>
            <person name="Saxena K.B."/>
            <person name="Michael T."/>
            <person name="McCombie W.R."/>
            <person name="Yang B."/>
            <person name="Zhang G."/>
            <person name="Yang H."/>
            <person name="Wang J."/>
            <person name="Spillane C."/>
            <person name="Cook D.R."/>
            <person name="May G.D."/>
            <person name="Xu X."/>
            <person name="Jackson S.A."/>
        </authorList>
    </citation>
    <scope>NUCLEOTIDE SEQUENCE [LARGE SCALE GENOMIC DNA]</scope>
    <source>
        <strain evidence="2">cv. Asha</strain>
    </source>
</reference>
<evidence type="ECO:0000313" key="2">
    <source>
        <dbReference type="Proteomes" id="UP000075243"/>
    </source>
</evidence>
<dbReference type="STRING" id="3821.A0A151TYV3"/>
<dbReference type="Proteomes" id="UP000075243">
    <property type="component" value="Chromosome 2"/>
</dbReference>
<organism evidence="1 2">
    <name type="scientific">Cajanus cajan</name>
    <name type="common">Pigeon pea</name>
    <name type="synonym">Cajanus indicus</name>
    <dbReference type="NCBI Taxonomy" id="3821"/>
    <lineage>
        <taxon>Eukaryota</taxon>
        <taxon>Viridiplantae</taxon>
        <taxon>Streptophyta</taxon>
        <taxon>Embryophyta</taxon>
        <taxon>Tracheophyta</taxon>
        <taxon>Spermatophyta</taxon>
        <taxon>Magnoliopsida</taxon>
        <taxon>eudicotyledons</taxon>
        <taxon>Gunneridae</taxon>
        <taxon>Pentapetalae</taxon>
        <taxon>rosids</taxon>
        <taxon>fabids</taxon>
        <taxon>Fabales</taxon>
        <taxon>Fabaceae</taxon>
        <taxon>Papilionoideae</taxon>
        <taxon>50 kb inversion clade</taxon>
        <taxon>NPAAA clade</taxon>
        <taxon>indigoferoid/millettioid clade</taxon>
        <taxon>Phaseoleae</taxon>
        <taxon>Cajanus</taxon>
    </lineage>
</organism>
<dbReference type="AlphaFoldDB" id="A0A151TYV3"/>
<proteinExistence type="predicted"/>
<sequence length="136" mass="15033">MGKVLGEVINSMGLAPVHLVLHDSMLGFCSNWVSERVELVRSVTLIDAATKGVFPVWVVDVPLVGRWCWGFCLFMVRLWVCAIPRGLVDALRVLLKGKDRGRAVVTATKKVNSCFDMMEWDEGLSGVPMQVLWSAG</sequence>
<name>A0A151TYV3_CAJCA</name>
<gene>
    <name evidence="1" type="ORF">KK1_004787</name>
</gene>
<accession>A0A151TYV3</accession>
<keyword evidence="2" id="KW-1185">Reference proteome</keyword>
<dbReference type="EMBL" id="CM003604">
    <property type="protein sequence ID" value="KYP72201.1"/>
    <property type="molecule type" value="Genomic_DNA"/>
</dbReference>
<protein>
    <submittedName>
        <fullName evidence="1">Protein AUXIN RESPONSE 4</fullName>
    </submittedName>
</protein>